<protein>
    <submittedName>
        <fullName evidence="1">Uncharacterized protein</fullName>
    </submittedName>
</protein>
<dbReference type="Proteomes" id="UP000029640">
    <property type="component" value="Unassembled WGS sequence"/>
</dbReference>
<keyword evidence="2" id="KW-1185">Reference proteome</keyword>
<gene>
    <name evidence="1" type="ORF">HRUBRA_02141</name>
</gene>
<sequence length="207" mass="23052">MNEELAILEEANLPAIWSHRLQQVNNWRTTCCLEGSAAEALTLTEDTIGYLATGYQRCLPSTGWFEHVPGSLAAPERELLLTDAAAQLPVLHVAAGQDRRTQDRETLLPALSRVDLDCARYIAAWLEMKRERDPVERLSFTAAFLEAPVPNAGLRSLWVDAALRIFADTPEQKFPALRQSRRAAWNAIAALPALLSAFQRQKALYGE</sequence>
<dbReference type="AlphaFoldDB" id="A0A095XUB1"/>
<comment type="caution">
    <text evidence="1">The sequence shown here is derived from an EMBL/GenBank/DDBJ whole genome shotgun (WGS) entry which is preliminary data.</text>
</comment>
<reference evidence="1 2" key="1">
    <citation type="journal article" date="2014" name="Genome Announc.">
        <title>Genome Sequence of Gammaproteobacterial Pseudohaliea rubra Type Strain DSM 19751, Isolated from Coastal Seawater of the Mediterranean Sea.</title>
        <authorList>
            <person name="Spring S."/>
            <person name="Fiebig A."/>
            <person name="Riedel T."/>
            <person name="Goker M."/>
            <person name="Klenk H.P."/>
        </authorList>
    </citation>
    <scope>NUCLEOTIDE SEQUENCE [LARGE SCALE GENOMIC DNA]</scope>
    <source>
        <strain evidence="1 2">DSM 19751</strain>
    </source>
</reference>
<accession>A0A095XUB1</accession>
<dbReference type="HOGENOM" id="CLU_1324867_0_0_6"/>
<evidence type="ECO:0000313" key="1">
    <source>
        <dbReference type="EMBL" id="KGE03276.1"/>
    </source>
</evidence>
<evidence type="ECO:0000313" key="2">
    <source>
        <dbReference type="Proteomes" id="UP000029640"/>
    </source>
</evidence>
<organism evidence="1 2">
    <name type="scientific">Pseudohaliea rubra DSM 19751</name>
    <dbReference type="NCBI Taxonomy" id="1265313"/>
    <lineage>
        <taxon>Bacteria</taxon>
        <taxon>Pseudomonadati</taxon>
        <taxon>Pseudomonadota</taxon>
        <taxon>Gammaproteobacteria</taxon>
        <taxon>Cellvibrionales</taxon>
        <taxon>Halieaceae</taxon>
        <taxon>Pseudohaliea</taxon>
    </lineage>
</organism>
<name>A0A095XUB1_9GAMM</name>
<dbReference type="RefSeq" id="WP_144244466.1">
    <property type="nucleotide sequence ID" value="NZ_KN234784.1"/>
</dbReference>
<proteinExistence type="predicted"/>
<dbReference type="EMBL" id="AUVB01000061">
    <property type="protein sequence ID" value="KGE03276.1"/>
    <property type="molecule type" value="Genomic_DNA"/>
</dbReference>